<keyword evidence="2" id="KW-1185">Reference proteome</keyword>
<comment type="caution">
    <text evidence="1">The sequence shown here is derived from an EMBL/GenBank/DDBJ whole genome shotgun (WGS) entry which is preliminary data.</text>
</comment>
<organism evidence="1 2">
    <name type="scientific">Trifolium medium</name>
    <dbReference type="NCBI Taxonomy" id="97028"/>
    <lineage>
        <taxon>Eukaryota</taxon>
        <taxon>Viridiplantae</taxon>
        <taxon>Streptophyta</taxon>
        <taxon>Embryophyta</taxon>
        <taxon>Tracheophyta</taxon>
        <taxon>Spermatophyta</taxon>
        <taxon>Magnoliopsida</taxon>
        <taxon>eudicotyledons</taxon>
        <taxon>Gunneridae</taxon>
        <taxon>Pentapetalae</taxon>
        <taxon>rosids</taxon>
        <taxon>fabids</taxon>
        <taxon>Fabales</taxon>
        <taxon>Fabaceae</taxon>
        <taxon>Papilionoideae</taxon>
        <taxon>50 kb inversion clade</taxon>
        <taxon>NPAAA clade</taxon>
        <taxon>Hologalegina</taxon>
        <taxon>IRL clade</taxon>
        <taxon>Trifolieae</taxon>
        <taxon>Trifolium</taxon>
    </lineage>
</organism>
<dbReference type="Proteomes" id="UP000265520">
    <property type="component" value="Unassembled WGS sequence"/>
</dbReference>
<feature type="non-terminal residue" evidence="1">
    <location>
        <position position="36"/>
    </location>
</feature>
<sequence>MASGSGAKIALPMAGEWSDLTTNAYGVNQVPEPTLK</sequence>
<name>A0A392SKX9_9FABA</name>
<reference evidence="1 2" key="1">
    <citation type="journal article" date="2018" name="Front. Plant Sci.">
        <title>Red Clover (Trifolium pratense) and Zigzag Clover (T. medium) - A Picture of Genomic Similarities and Differences.</title>
        <authorList>
            <person name="Dluhosova J."/>
            <person name="Istvanek J."/>
            <person name="Nedelnik J."/>
            <person name="Repkova J."/>
        </authorList>
    </citation>
    <scope>NUCLEOTIDE SEQUENCE [LARGE SCALE GENOMIC DNA]</scope>
    <source>
        <strain evidence="2">cv. 10/8</strain>
        <tissue evidence="1">Leaf</tissue>
    </source>
</reference>
<evidence type="ECO:0000313" key="1">
    <source>
        <dbReference type="EMBL" id="MCI49319.1"/>
    </source>
</evidence>
<dbReference type="EMBL" id="LXQA010399436">
    <property type="protein sequence ID" value="MCI49319.1"/>
    <property type="molecule type" value="Genomic_DNA"/>
</dbReference>
<accession>A0A392SKX9</accession>
<protein>
    <submittedName>
        <fullName evidence="1">Uncharacterized protein</fullName>
    </submittedName>
</protein>
<dbReference type="AlphaFoldDB" id="A0A392SKX9"/>
<proteinExistence type="predicted"/>
<evidence type="ECO:0000313" key="2">
    <source>
        <dbReference type="Proteomes" id="UP000265520"/>
    </source>
</evidence>